<keyword evidence="5" id="KW-0645">Protease</keyword>
<keyword evidence="5" id="KW-0378">Hydrolase</keyword>
<dbReference type="InterPro" id="IPR024571">
    <property type="entry name" value="ERAP1-like_C_dom"/>
</dbReference>
<gene>
    <name evidence="5" type="primary">pepN</name>
    <name evidence="5" type="ORF">ACFORJ_01410</name>
</gene>
<dbReference type="Pfam" id="PF11838">
    <property type="entry name" value="ERAP1_C"/>
    <property type="match status" value="1"/>
</dbReference>
<dbReference type="RefSeq" id="WP_290291870.1">
    <property type="nucleotide sequence ID" value="NZ_CP047211.1"/>
</dbReference>
<evidence type="ECO:0000313" key="6">
    <source>
        <dbReference type="Proteomes" id="UP001595751"/>
    </source>
</evidence>
<dbReference type="Pfam" id="PF17900">
    <property type="entry name" value="Peptidase_M1_N"/>
    <property type="match status" value="1"/>
</dbReference>
<dbReference type="EMBL" id="JBHRZN010000001">
    <property type="protein sequence ID" value="MFC3848828.1"/>
    <property type="molecule type" value="Genomic_DNA"/>
</dbReference>
<keyword evidence="6" id="KW-1185">Reference proteome</keyword>
<dbReference type="SUPFAM" id="SSF63737">
    <property type="entry name" value="Leukotriene A4 hydrolase N-terminal domain"/>
    <property type="match status" value="1"/>
</dbReference>
<dbReference type="EC" id="3.4.11.2" evidence="5"/>
<proteinExistence type="inferred from homology"/>
<protein>
    <submittedName>
        <fullName evidence="5">Aminopeptidase N</fullName>
        <ecNumber evidence="5">3.4.11.2</ecNumber>
    </submittedName>
</protein>
<reference evidence="6" key="1">
    <citation type="journal article" date="2019" name="Int. J. Syst. Evol. Microbiol.">
        <title>The Global Catalogue of Microorganisms (GCM) 10K type strain sequencing project: providing services to taxonomists for standard genome sequencing and annotation.</title>
        <authorList>
            <consortium name="The Broad Institute Genomics Platform"/>
            <consortium name="The Broad Institute Genome Sequencing Center for Infectious Disease"/>
            <person name="Wu L."/>
            <person name="Ma J."/>
        </authorList>
    </citation>
    <scope>NUCLEOTIDE SEQUENCE [LARGE SCALE GENOMIC DNA]</scope>
    <source>
        <strain evidence="6">CCUG 53252</strain>
    </source>
</reference>
<dbReference type="InterPro" id="IPR012778">
    <property type="entry name" value="Pept_M1_aminopeptidase"/>
</dbReference>
<sequence length="918" mass="99373">MTSTNLTQTEAADRAAMLEVSHYDISLDVTGAPGTTSAPGDETFRSITTVTLTAKTAGETFLDLRNADVRSVTVDGADVTDAACGGSKELYDDERGLLLNLTEGGHEVVVDADCRYTTTGEGLHRFIDPADEQTYLYSQFETADAKRVFACFDQPDLKATYSMDVTAPGDWTIVSNSEPEVSDVAPGEGEVPPLDGPAARVHRFRVDVPLSTYLIAFCAGPWHEVRDEWAGTVAKHPETPASHQPDGELTIPLGLYCRASIAEHLDAERLFRETKEGFDWYAANFGEPYPFGKYDQIFCPEYNMGAMENAGAVTIRDEYVFRSRTTGYLYERRNETILHEMAHMWFGDLVTMRWWDDLWLNESFATWSACASQAAVSEYRGAWTTFANVEKAWAYQQDQLPSTHPIAADASDIDTVDQNFDGITYAKGASVLKQLVAYVGEDAFLAGARLHFARHRFGNATFDDLLAALSEASGRDLSGWADQWLTTTGINTLAAEFTTRKGDGSGAGDGGAGGEAANAAHGGEVYDAFAIRQSGAEPGAGELRDHRVAVGVYALEDGVLRRTHRVEVDVRGEVTEVPEMAGVPAGDVVLVNDDDLSYCFMELDPASRTALIDHIGAFEDPMPRTLAWSTMWEMTRAAKVRARDFVDLVLRGAPAEDQISVLERVLAQAVTAVERYAAVEWVDEGRRRLGAGLLDHARAAEAGSDAQLAFVNALAMLPADGAGSLDVFRAILDGAPEKVGLEGLTVDEDMTWKALTVLVAAGDKAADDVAAAEQADQSALGAQSAAKARAAIPAADNKVRVWNSCTATGAAAPSNLMLRSMMAGFTAPGADELLRDFTDRYFAEAPGWWGAHSSETAQRMLDGLYPHWEVSQAGLDKASRLLDDDSVPAPVKRIVAENRHRVQRALAARECDRSAPEA</sequence>
<dbReference type="Pfam" id="PF01433">
    <property type="entry name" value="Peptidase_M1"/>
    <property type="match status" value="1"/>
</dbReference>
<dbReference type="InterPro" id="IPR050344">
    <property type="entry name" value="Peptidase_M1_aminopeptidases"/>
</dbReference>
<evidence type="ECO:0000313" key="5">
    <source>
        <dbReference type="EMBL" id="MFC3848828.1"/>
    </source>
</evidence>
<evidence type="ECO:0000259" key="3">
    <source>
        <dbReference type="Pfam" id="PF11838"/>
    </source>
</evidence>
<dbReference type="Gene3D" id="1.10.390.10">
    <property type="entry name" value="Neutral Protease Domain 2"/>
    <property type="match status" value="1"/>
</dbReference>
<dbReference type="InterPro" id="IPR045357">
    <property type="entry name" value="Aminopeptidase_N-like_N"/>
</dbReference>
<dbReference type="CDD" id="cd09602">
    <property type="entry name" value="M1_APN"/>
    <property type="match status" value="1"/>
</dbReference>
<keyword evidence="5" id="KW-0031">Aminopeptidase</keyword>
<feature type="domain" description="Aminopeptidase N-like N-terminal" evidence="4">
    <location>
        <begin position="21"/>
        <end position="214"/>
    </location>
</feature>
<dbReference type="InterPro" id="IPR042097">
    <property type="entry name" value="Aminopeptidase_N-like_N_sf"/>
</dbReference>
<dbReference type="InterPro" id="IPR027268">
    <property type="entry name" value="Peptidase_M4/M1_CTD_sf"/>
</dbReference>
<dbReference type="Proteomes" id="UP001595751">
    <property type="component" value="Unassembled WGS sequence"/>
</dbReference>
<name>A0ABV7ZJW1_9CORY</name>
<organism evidence="5 6">
    <name type="scientific">Corynebacterium hansenii</name>
    <dbReference type="NCBI Taxonomy" id="394964"/>
    <lineage>
        <taxon>Bacteria</taxon>
        <taxon>Bacillati</taxon>
        <taxon>Actinomycetota</taxon>
        <taxon>Actinomycetes</taxon>
        <taxon>Mycobacteriales</taxon>
        <taxon>Corynebacteriaceae</taxon>
        <taxon>Corynebacterium</taxon>
    </lineage>
</organism>
<evidence type="ECO:0000259" key="4">
    <source>
        <dbReference type="Pfam" id="PF17900"/>
    </source>
</evidence>
<dbReference type="InterPro" id="IPR014782">
    <property type="entry name" value="Peptidase_M1_dom"/>
</dbReference>
<comment type="similarity">
    <text evidence="1">Belongs to the peptidase M1 family.</text>
</comment>
<dbReference type="GO" id="GO:0016285">
    <property type="term" value="F:alanyl aminopeptidase activity"/>
    <property type="evidence" value="ECO:0007669"/>
    <property type="project" value="UniProtKB-EC"/>
</dbReference>
<dbReference type="PANTHER" id="PTHR11533">
    <property type="entry name" value="PROTEASE M1 ZINC METALLOPROTEASE"/>
    <property type="match status" value="1"/>
</dbReference>
<feature type="domain" description="Peptidase M1 membrane alanine aminopeptidase" evidence="2">
    <location>
        <begin position="273"/>
        <end position="484"/>
    </location>
</feature>
<dbReference type="Gene3D" id="2.60.40.1730">
    <property type="entry name" value="tricorn interacting facor f3 domain"/>
    <property type="match status" value="1"/>
</dbReference>
<evidence type="ECO:0000259" key="2">
    <source>
        <dbReference type="Pfam" id="PF01433"/>
    </source>
</evidence>
<dbReference type="PANTHER" id="PTHR11533:SF174">
    <property type="entry name" value="PUROMYCIN-SENSITIVE AMINOPEPTIDASE-RELATED"/>
    <property type="match status" value="1"/>
</dbReference>
<accession>A0ABV7ZJW1</accession>
<comment type="caution">
    <text evidence="5">The sequence shown here is derived from an EMBL/GenBank/DDBJ whole genome shotgun (WGS) entry which is preliminary data.</text>
</comment>
<evidence type="ECO:0000256" key="1">
    <source>
        <dbReference type="ARBA" id="ARBA00010136"/>
    </source>
</evidence>
<dbReference type="NCBIfam" id="TIGR02412">
    <property type="entry name" value="pepN_strep_liv"/>
    <property type="match status" value="1"/>
</dbReference>
<feature type="domain" description="ERAP1-like C-terminal" evidence="3">
    <location>
        <begin position="589"/>
        <end position="904"/>
    </location>
</feature>
<dbReference type="SUPFAM" id="SSF55486">
    <property type="entry name" value="Metalloproteases ('zincins'), catalytic domain"/>
    <property type="match status" value="1"/>
</dbReference>